<dbReference type="Pfam" id="PF10477">
    <property type="entry name" value="EIF4E-T"/>
    <property type="match status" value="1"/>
</dbReference>
<evidence type="ECO:0000256" key="1">
    <source>
        <dbReference type="SAM" id="MobiDB-lite"/>
    </source>
</evidence>
<dbReference type="KEGG" id="ovi:T265_06525"/>
<dbReference type="Proteomes" id="UP000054324">
    <property type="component" value="Unassembled WGS sequence"/>
</dbReference>
<accession>A0A074ZFY8</accession>
<dbReference type="InterPro" id="IPR018862">
    <property type="entry name" value="eIF4E-T"/>
</dbReference>
<feature type="region of interest" description="Disordered" evidence="1">
    <location>
        <begin position="347"/>
        <end position="366"/>
    </location>
</feature>
<reference evidence="2 3" key="1">
    <citation type="submission" date="2013-11" db="EMBL/GenBank/DDBJ databases">
        <title>Opisthorchis viverrini - life in the bile duct.</title>
        <authorList>
            <person name="Young N.D."/>
            <person name="Nagarajan N."/>
            <person name="Lin S.J."/>
            <person name="Korhonen P.K."/>
            <person name="Jex A.R."/>
            <person name="Hall R.S."/>
            <person name="Safavi-Hemami H."/>
            <person name="Kaewkong W."/>
            <person name="Bertrand D."/>
            <person name="Gao S."/>
            <person name="Seet Q."/>
            <person name="Wongkham S."/>
            <person name="Teh B.T."/>
            <person name="Wongkham C."/>
            <person name="Intapan P.M."/>
            <person name="Maleewong W."/>
            <person name="Yang X."/>
            <person name="Hu M."/>
            <person name="Wang Z."/>
            <person name="Hofmann A."/>
            <person name="Sternberg P.W."/>
            <person name="Tan P."/>
            <person name="Wang J."/>
            <person name="Gasser R.B."/>
        </authorList>
    </citation>
    <scope>NUCLEOTIDE SEQUENCE [LARGE SCALE GENOMIC DNA]</scope>
</reference>
<dbReference type="OrthoDB" id="8916892at2759"/>
<dbReference type="STRING" id="6198.A0A074ZFY8"/>
<evidence type="ECO:0008006" key="4">
    <source>
        <dbReference type="Google" id="ProtNLM"/>
    </source>
</evidence>
<organism evidence="2 3">
    <name type="scientific">Opisthorchis viverrini</name>
    <name type="common">Southeast Asian liver fluke</name>
    <dbReference type="NCBI Taxonomy" id="6198"/>
    <lineage>
        <taxon>Eukaryota</taxon>
        <taxon>Metazoa</taxon>
        <taxon>Spiralia</taxon>
        <taxon>Lophotrochozoa</taxon>
        <taxon>Platyhelminthes</taxon>
        <taxon>Trematoda</taxon>
        <taxon>Digenea</taxon>
        <taxon>Opisthorchiida</taxon>
        <taxon>Opisthorchiata</taxon>
        <taxon>Opisthorchiidae</taxon>
        <taxon>Opisthorchis</taxon>
    </lineage>
</organism>
<proteinExistence type="predicted"/>
<keyword evidence="3" id="KW-1185">Reference proteome</keyword>
<feature type="compositionally biased region" description="Basic and acidic residues" evidence="1">
    <location>
        <begin position="259"/>
        <end position="276"/>
    </location>
</feature>
<dbReference type="CTD" id="20320704"/>
<protein>
    <recommendedName>
        <fullName evidence="4">Btz domain-containing protein</fullName>
    </recommendedName>
</protein>
<evidence type="ECO:0000313" key="3">
    <source>
        <dbReference type="Proteomes" id="UP000054324"/>
    </source>
</evidence>
<dbReference type="GeneID" id="20320704"/>
<feature type="region of interest" description="Disordered" evidence="1">
    <location>
        <begin position="259"/>
        <end position="311"/>
    </location>
</feature>
<sequence>MRSRCKPDRKLANRITQKPHREEPISLKLLGTVWKLSAKPALTWSVMITAPPSKGTNATHTTKSTFLPPLSSMLTLRLRCAERGQTTRLAHFCVSGTVEFRTQFSLLIFGIIQTTRDSMAPPMAFSCHPHLVARPAVNGHEISRGELLRGPERSCKDAVACQDHTKRPTRLRYEWDTIFAIKEHSLVSDLNVDDTLFRVNTVPQRSGCGKSKCTQSKTQCDRPRDTGAIVLGSQKRIGIRVATDTGFTRAGNVSDYRRKERQLSRNPGDFKRDFRGAGRGGLRRNEGQFSRGRFHDRHRGQRPGHFAEEPEWFSEGPTTVTETIELGCALEDEDGDNSVIFGRKLATPPISLTDGGDRETDDVSGL</sequence>
<dbReference type="AlphaFoldDB" id="A0A074ZFY8"/>
<gene>
    <name evidence="2" type="ORF">T265_06525</name>
</gene>
<dbReference type="EMBL" id="KL596754">
    <property type="protein sequence ID" value="KER26171.1"/>
    <property type="molecule type" value="Genomic_DNA"/>
</dbReference>
<feature type="compositionally biased region" description="Basic residues" evidence="1">
    <location>
        <begin position="292"/>
        <end position="302"/>
    </location>
</feature>
<evidence type="ECO:0000313" key="2">
    <source>
        <dbReference type="EMBL" id="KER26171.1"/>
    </source>
</evidence>
<name>A0A074ZFY8_OPIVI</name>
<dbReference type="RefSeq" id="XP_009170072.1">
    <property type="nucleotide sequence ID" value="XM_009171808.1"/>
</dbReference>